<evidence type="ECO:0000256" key="1">
    <source>
        <dbReference type="SAM" id="MobiDB-lite"/>
    </source>
</evidence>
<dbReference type="EMBL" id="HBKR01013730">
    <property type="protein sequence ID" value="CAE2300661.1"/>
    <property type="molecule type" value="Transcribed_RNA"/>
</dbReference>
<evidence type="ECO:0000313" key="2">
    <source>
        <dbReference type="EMBL" id="CAE2300661.1"/>
    </source>
</evidence>
<organism evidence="2">
    <name type="scientific">Paramoeba aestuarina</name>
    <dbReference type="NCBI Taxonomy" id="180227"/>
    <lineage>
        <taxon>Eukaryota</taxon>
        <taxon>Amoebozoa</taxon>
        <taxon>Discosea</taxon>
        <taxon>Flabellinia</taxon>
        <taxon>Dactylopodida</taxon>
        <taxon>Paramoebidae</taxon>
        <taxon>Paramoeba</taxon>
    </lineage>
</organism>
<proteinExistence type="predicted"/>
<sequence length="367" mass="40341">MAEGKRVIKELCDQHKLKCGATLMKKVTDEIEDARRENVNNKRPGLVKVGQTWRAQKREDIPSIPSFLPVYVAKGKGELGDGTSPFLVKVPADMVAGWSKSGDRGGELLAGCGKGKGKEGGNEGFSSLPLELVWQGAKVLESEAGWMEGGDGKKEKVPKKAYFARREKIYSAGVPKRRYFQKGGAVAGAVFGNVGEGETKGKQQELRAADIGRGRLFQWVESRWFYCLAYERALLTSPVFLLLKGLVDNGFNILLLGPDGFSISDEDKEGGKGGEKPISSYYASSSSSSSSSSLPPVSPALSPAYQKNILDAYLSTAHPFGHERVLLSLLMDFKPWREQITQLQNENKISKNINLDPVERRKRKRED</sequence>
<feature type="compositionally biased region" description="Low complexity" evidence="1">
    <location>
        <begin position="279"/>
        <end position="297"/>
    </location>
</feature>
<accession>A0A7S4KPH0</accession>
<dbReference type="AlphaFoldDB" id="A0A7S4KPH0"/>
<protein>
    <submittedName>
        <fullName evidence="2">Uncharacterized protein</fullName>
    </submittedName>
</protein>
<feature type="region of interest" description="Disordered" evidence="1">
    <location>
        <begin position="266"/>
        <end position="297"/>
    </location>
</feature>
<name>A0A7S4KPH0_9EUKA</name>
<reference evidence="2" key="1">
    <citation type="submission" date="2021-01" db="EMBL/GenBank/DDBJ databases">
        <authorList>
            <person name="Corre E."/>
            <person name="Pelletier E."/>
            <person name="Niang G."/>
            <person name="Scheremetjew M."/>
            <person name="Finn R."/>
            <person name="Kale V."/>
            <person name="Holt S."/>
            <person name="Cochrane G."/>
            <person name="Meng A."/>
            <person name="Brown T."/>
            <person name="Cohen L."/>
        </authorList>
    </citation>
    <scope>NUCLEOTIDE SEQUENCE</scope>
    <source>
        <strain evidence="2">SoJaBio B1-5/56/2</strain>
    </source>
</reference>
<gene>
    <name evidence="2" type="ORF">NAES01612_LOCUS9089</name>
</gene>